<dbReference type="GO" id="GO:0006450">
    <property type="term" value="P:regulation of translational fidelity"/>
    <property type="evidence" value="ECO:0007669"/>
    <property type="project" value="TreeGrafter"/>
</dbReference>
<dbReference type="InterPro" id="IPR017945">
    <property type="entry name" value="DHBP_synth_RibB-like_a/b_dom"/>
</dbReference>
<feature type="binding site" evidence="14">
    <location>
        <position position="57"/>
    </location>
    <ligand>
        <name>L-threonine</name>
        <dbReference type="ChEBI" id="CHEBI:57926"/>
    </ligand>
</feature>
<evidence type="ECO:0000256" key="14">
    <source>
        <dbReference type="PIRSR" id="PIRSR004930-1"/>
    </source>
</evidence>
<feature type="binding site" evidence="14">
    <location>
        <position position="220"/>
    </location>
    <ligand>
        <name>ATP</name>
        <dbReference type="ChEBI" id="CHEBI:30616"/>
    </ligand>
</feature>
<keyword evidence="5 13" id="KW-0963">Cytoplasm</keyword>
<proteinExistence type="inferred from homology"/>
<dbReference type="GO" id="GO:0000049">
    <property type="term" value="F:tRNA binding"/>
    <property type="evidence" value="ECO:0007669"/>
    <property type="project" value="TreeGrafter"/>
</dbReference>
<evidence type="ECO:0000256" key="7">
    <source>
        <dbReference type="ARBA" id="ARBA00022694"/>
    </source>
</evidence>
<evidence type="ECO:0000256" key="12">
    <source>
        <dbReference type="ARBA" id="ARBA00048366"/>
    </source>
</evidence>
<dbReference type="KEGG" id="fer:FNB15_11610"/>
<dbReference type="InterPro" id="IPR050156">
    <property type="entry name" value="TC-AMP_synthase_SUA5"/>
</dbReference>
<dbReference type="AlphaFoldDB" id="A0A516H276"/>
<feature type="binding site" evidence="14">
    <location>
        <position position="48"/>
    </location>
    <ligand>
        <name>ATP</name>
        <dbReference type="ChEBI" id="CHEBI:30616"/>
    </ligand>
</feature>
<dbReference type="EMBL" id="CP041636">
    <property type="protein sequence ID" value="QDO97872.1"/>
    <property type="molecule type" value="Genomic_DNA"/>
</dbReference>
<dbReference type="PANTHER" id="PTHR17490:SF16">
    <property type="entry name" value="THREONYLCARBAMOYL-AMP SYNTHASE"/>
    <property type="match status" value="1"/>
</dbReference>
<dbReference type="GO" id="GO:0005737">
    <property type="term" value="C:cytoplasm"/>
    <property type="evidence" value="ECO:0007669"/>
    <property type="project" value="UniProtKB-SubCell"/>
</dbReference>
<evidence type="ECO:0000256" key="10">
    <source>
        <dbReference type="ARBA" id="ARBA00022840"/>
    </source>
</evidence>
<keyword evidence="17" id="KW-1185">Reference proteome</keyword>
<dbReference type="PANTHER" id="PTHR17490">
    <property type="entry name" value="SUA5"/>
    <property type="match status" value="1"/>
</dbReference>
<evidence type="ECO:0000256" key="13">
    <source>
        <dbReference type="PIRNR" id="PIRNR004930"/>
    </source>
</evidence>
<evidence type="ECO:0000259" key="15">
    <source>
        <dbReference type="PROSITE" id="PS51163"/>
    </source>
</evidence>
<name>A0A516H276_9PROT</name>
<feature type="binding site" evidence="14">
    <location>
        <position position="25"/>
    </location>
    <ligand>
        <name>L-threonine</name>
        <dbReference type="ChEBI" id="CHEBI:57926"/>
    </ligand>
</feature>
<feature type="domain" description="YrdC-like" evidence="15">
    <location>
        <begin position="3"/>
        <end position="189"/>
    </location>
</feature>
<dbReference type="InterPro" id="IPR038385">
    <property type="entry name" value="Sua5/YwlC_C"/>
</dbReference>
<feature type="binding site" evidence="14">
    <location>
        <position position="142"/>
    </location>
    <ligand>
        <name>L-threonine</name>
        <dbReference type="ChEBI" id="CHEBI:57926"/>
    </ligand>
</feature>
<dbReference type="RefSeq" id="WP_144068853.1">
    <property type="nucleotide sequence ID" value="NZ_CP041636.1"/>
</dbReference>
<dbReference type="InterPro" id="IPR006070">
    <property type="entry name" value="Sua5-like_dom"/>
</dbReference>
<dbReference type="NCBIfam" id="TIGR00057">
    <property type="entry name" value="L-threonylcarbamoyladenylate synthase"/>
    <property type="match status" value="1"/>
</dbReference>
<dbReference type="GO" id="GO:0003725">
    <property type="term" value="F:double-stranded RNA binding"/>
    <property type="evidence" value="ECO:0007669"/>
    <property type="project" value="UniProtKB-UniRule"/>
</dbReference>
<dbReference type="Pfam" id="PF01300">
    <property type="entry name" value="Sua5_yciO_yrdC"/>
    <property type="match status" value="1"/>
</dbReference>
<evidence type="ECO:0000256" key="8">
    <source>
        <dbReference type="ARBA" id="ARBA00022695"/>
    </source>
</evidence>
<feature type="binding site" evidence="14">
    <location>
        <position position="112"/>
    </location>
    <ligand>
        <name>L-threonine</name>
        <dbReference type="ChEBI" id="CHEBI:57926"/>
    </ligand>
</feature>
<comment type="subcellular location">
    <subcellularLocation>
        <location evidence="1 13">Cytoplasm</location>
    </subcellularLocation>
</comment>
<comment type="similarity">
    <text evidence="2 13">Belongs to the SUA5 family.</text>
</comment>
<reference evidence="16 17" key="1">
    <citation type="submission" date="2019-07" db="EMBL/GenBank/DDBJ databases">
        <title>Genome sequencing for Ferrovibrio sp. K5.</title>
        <authorList>
            <person name="Park S.-J."/>
        </authorList>
    </citation>
    <scope>NUCLEOTIDE SEQUENCE [LARGE SCALE GENOMIC DNA]</scope>
    <source>
        <strain evidence="16 17">K5</strain>
    </source>
</reference>
<feature type="binding site" evidence="14">
    <location>
        <position position="132"/>
    </location>
    <ligand>
        <name>L-threonine</name>
        <dbReference type="ChEBI" id="CHEBI:57926"/>
    </ligand>
</feature>
<feature type="binding site" evidence="14">
    <location>
        <position position="171"/>
    </location>
    <ligand>
        <name>L-threonine</name>
        <dbReference type="ChEBI" id="CHEBI:57926"/>
    </ligand>
</feature>
<dbReference type="InterPro" id="IPR005145">
    <property type="entry name" value="Sua5_C"/>
</dbReference>
<organism evidence="16 17">
    <name type="scientific">Ferrovibrio terrae</name>
    <dbReference type="NCBI Taxonomy" id="2594003"/>
    <lineage>
        <taxon>Bacteria</taxon>
        <taxon>Pseudomonadati</taxon>
        <taxon>Pseudomonadota</taxon>
        <taxon>Alphaproteobacteria</taxon>
        <taxon>Rhodospirillales</taxon>
        <taxon>Rhodospirillaceae</taxon>
        <taxon>Ferrovibrio</taxon>
    </lineage>
</organism>
<dbReference type="GO" id="GO:0061710">
    <property type="term" value="F:L-threonylcarbamoyladenylate synthase"/>
    <property type="evidence" value="ECO:0007669"/>
    <property type="project" value="UniProtKB-EC"/>
</dbReference>
<keyword evidence="6 13" id="KW-0808">Transferase</keyword>
<gene>
    <name evidence="16" type="ORF">FNB15_11610</name>
</gene>
<keyword evidence="10 13" id="KW-0067">ATP-binding</keyword>
<dbReference type="OrthoDB" id="9814580at2"/>
<dbReference type="Proteomes" id="UP000317496">
    <property type="component" value="Chromosome"/>
</dbReference>
<feature type="binding site" evidence="14">
    <location>
        <position position="52"/>
    </location>
    <ligand>
        <name>ATP</name>
        <dbReference type="ChEBI" id="CHEBI:30616"/>
    </ligand>
</feature>
<accession>A0A516H276</accession>
<feature type="binding site" evidence="14">
    <location>
        <position position="185"/>
    </location>
    <ligand>
        <name>ATP</name>
        <dbReference type="ChEBI" id="CHEBI:30616"/>
    </ligand>
</feature>
<evidence type="ECO:0000313" key="16">
    <source>
        <dbReference type="EMBL" id="QDO97872.1"/>
    </source>
</evidence>
<dbReference type="PROSITE" id="PS51163">
    <property type="entry name" value="YRDC"/>
    <property type="match status" value="1"/>
</dbReference>
<evidence type="ECO:0000256" key="2">
    <source>
        <dbReference type="ARBA" id="ARBA00007663"/>
    </source>
</evidence>
<evidence type="ECO:0000256" key="5">
    <source>
        <dbReference type="ARBA" id="ARBA00022490"/>
    </source>
</evidence>
<feature type="binding site" evidence="14">
    <location>
        <position position="134"/>
    </location>
    <ligand>
        <name>ATP</name>
        <dbReference type="ChEBI" id="CHEBI:30616"/>
    </ligand>
</feature>
<dbReference type="Gene3D" id="3.90.870.10">
    <property type="entry name" value="DHBP synthase"/>
    <property type="match status" value="1"/>
</dbReference>
<dbReference type="Gene3D" id="3.40.50.11030">
    <property type="entry name" value="Threonylcarbamoyl-AMP synthase, C-terminal domain"/>
    <property type="match status" value="1"/>
</dbReference>
<dbReference type="Pfam" id="PF03481">
    <property type="entry name" value="Sua5_C"/>
    <property type="match status" value="1"/>
</dbReference>
<comment type="function">
    <text evidence="13">Required for the formation of a threonylcarbamoyl group on adenosine at position 37 (t(6)A37) in tRNAs that read codons beginning with adenine.</text>
</comment>
<dbReference type="SUPFAM" id="SSF55821">
    <property type="entry name" value="YrdC/RibB"/>
    <property type="match status" value="1"/>
</dbReference>
<dbReference type="EC" id="2.7.7.87" evidence="3 13"/>
<dbReference type="GO" id="GO:0008033">
    <property type="term" value="P:tRNA processing"/>
    <property type="evidence" value="ECO:0007669"/>
    <property type="project" value="UniProtKB-KW"/>
</dbReference>
<evidence type="ECO:0000313" key="17">
    <source>
        <dbReference type="Proteomes" id="UP000317496"/>
    </source>
</evidence>
<evidence type="ECO:0000256" key="6">
    <source>
        <dbReference type="ARBA" id="ARBA00022679"/>
    </source>
</evidence>
<sequence>MVDVTISEAADRLLRGEVVAIPTETVYGLAADATNASAVAKIFAAKGRPDFNPLISHVADFAQLEALVTLDARARRLAEAFWPGALTLVLPRLPGCPVAPAVSAGLPSLALRMPAHPIARELLARVGRPVAAPSANRSGHVSPSTAQHVRDSLGPEIAVLDGGACKVGLESTVIGLTGERPALLRPGGIAAEGIEAVLGEALVQPTDRKLQSPGMLLKHYAPRLPVRLDAAAPQGREGLLSFGRPLSGFATVYPLSESGDLAEAAARLYAGLHALDQMPGLDGIAVMPIPQQGLGVAINDRLTRAARGR</sequence>
<keyword evidence="9 13" id="KW-0547">Nucleotide-binding</keyword>
<evidence type="ECO:0000256" key="3">
    <source>
        <dbReference type="ARBA" id="ARBA00012584"/>
    </source>
</evidence>
<evidence type="ECO:0000256" key="11">
    <source>
        <dbReference type="ARBA" id="ARBA00029774"/>
    </source>
</evidence>
<dbReference type="InterPro" id="IPR010923">
    <property type="entry name" value="T(6)A37_SUA5"/>
</dbReference>
<dbReference type="PIRSF" id="PIRSF004930">
    <property type="entry name" value="Tln_factor_SUA5"/>
    <property type="match status" value="1"/>
</dbReference>
<comment type="catalytic activity">
    <reaction evidence="12 13">
        <text>L-threonine + hydrogencarbonate + ATP = L-threonylcarbamoyladenylate + diphosphate + H2O</text>
        <dbReference type="Rhea" id="RHEA:36407"/>
        <dbReference type="ChEBI" id="CHEBI:15377"/>
        <dbReference type="ChEBI" id="CHEBI:17544"/>
        <dbReference type="ChEBI" id="CHEBI:30616"/>
        <dbReference type="ChEBI" id="CHEBI:33019"/>
        <dbReference type="ChEBI" id="CHEBI:57926"/>
        <dbReference type="ChEBI" id="CHEBI:73682"/>
        <dbReference type="EC" id="2.7.7.87"/>
    </reaction>
</comment>
<evidence type="ECO:0000256" key="9">
    <source>
        <dbReference type="ARBA" id="ARBA00022741"/>
    </source>
</evidence>
<protein>
    <recommendedName>
        <fullName evidence="4 13">Threonylcarbamoyl-AMP synthase</fullName>
        <shortName evidence="13">TC-AMP synthase</shortName>
        <ecNumber evidence="3 13">2.7.7.87</ecNumber>
    </recommendedName>
    <alternativeName>
        <fullName evidence="11 13">L-threonylcarbamoyladenylate synthase</fullName>
    </alternativeName>
</protein>
<evidence type="ECO:0000256" key="4">
    <source>
        <dbReference type="ARBA" id="ARBA00015492"/>
    </source>
</evidence>
<keyword evidence="7 13" id="KW-0819">tRNA processing</keyword>
<keyword evidence="8 13" id="KW-0548">Nucleotidyltransferase</keyword>
<evidence type="ECO:0000256" key="1">
    <source>
        <dbReference type="ARBA" id="ARBA00004496"/>
    </source>
</evidence>
<dbReference type="GO" id="GO:0005524">
    <property type="term" value="F:ATP binding"/>
    <property type="evidence" value="ECO:0007669"/>
    <property type="project" value="UniProtKB-UniRule"/>
</dbReference>